<gene>
    <name evidence="1" type="ORF">CGOC_LOCUS9493</name>
</gene>
<keyword evidence="2" id="KW-1185">Reference proteome</keyword>
<organism evidence="1 2">
    <name type="scientific">Cylicostephanus goldi</name>
    <name type="common">Nematode worm</name>
    <dbReference type="NCBI Taxonomy" id="71465"/>
    <lineage>
        <taxon>Eukaryota</taxon>
        <taxon>Metazoa</taxon>
        <taxon>Ecdysozoa</taxon>
        <taxon>Nematoda</taxon>
        <taxon>Chromadorea</taxon>
        <taxon>Rhabditida</taxon>
        <taxon>Rhabditina</taxon>
        <taxon>Rhabditomorpha</taxon>
        <taxon>Strongyloidea</taxon>
        <taxon>Strongylidae</taxon>
        <taxon>Cylicostephanus</taxon>
    </lineage>
</organism>
<evidence type="ECO:0000313" key="1">
    <source>
        <dbReference type="EMBL" id="VDN23099.1"/>
    </source>
</evidence>
<dbReference type="Proteomes" id="UP000271889">
    <property type="component" value="Unassembled WGS sequence"/>
</dbReference>
<accession>A0A3P7PW71</accession>
<name>A0A3P7PW71_CYLGO</name>
<reference evidence="1 2" key="1">
    <citation type="submission" date="2018-11" db="EMBL/GenBank/DDBJ databases">
        <authorList>
            <consortium name="Pathogen Informatics"/>
        </authorList>
    </citation>
    <scope>NUCLEOTIDE SEQUENCE [LARGE SCALE GENOMIC DNA]</scope>
</reference>
<dbReference type="EMBL" id="UYRV01107134">
    <property type="protein sequence ID" value="VDN23099.1"/>
    <property type="molecule type" value="Genomic_DNA"/>
</dbReference>
<protein>
    <submittedName>
        <fullName evidence="1">Uncharacterized protein</fullName>
    </submittedName>
</protein>
<dbReference type="AlphaFoldDB" id="A0A3P7PW71"/>
<sequence length="175" mass="19811">MESTDTMNFLERTKSVIGIVTDKETALFRELVDPNFPDLLDLAKQCPLVDHRKLLMWLNSSLALQVMVNSNELYDYPRPTLAKIVNIGGIGAQLKDAKPLAPVSSNFLSQAILKTRTKASTQSARAQHALALETFKKVPSDFARNCERLEIVRRYDNRTFAAKNAWEQRKFENIG</sequence>
<evidence type="ECO:0000313" key="2">
    <source>
        <dbReference type="Proteomes" id="UP000271889"/>
    </source>
</evidence>
<proteinExistence type="predicted"/>
<dbReference type="OrthoDB" id="5835829at2759"/>